<proteinExistence type="predicted"/>
<evidence type="ECO:0000313" key="1">
    <source>
        <dbReference type="EMBL" id="KAK8096873.1"/>
    </source>
</evidence>
<gene>
    <name evidence="1" type="ORF">PG999_012817</name>
</gene>
<reference evidence="1 2" key="1">
    <citation type="submission" date="2023-01" db="EMBL/GenBank/DDBJ databases">
        <title>Analysis of 21 Apiospora genomes using comparative genomics revels a genus with tremendous synthesis potential of carbohydrate active enzymes and secondary metabolites.</title>
        <authorList>
            <person name="Sorensen T."/>
        </authorList>
    </citation>
    <scope>NUCLEOTIDE SEQUENCE [LARGE SCALE GENOMIC DNA]</scope>
    <source>
        <strain evidence="1 2">CBS 117206</strain>
    </source>
</reference>
<name>A0AAW0QDM0_9PEZI</name>
<sequence>MLRELANSGAFDEISNYPGAVRSYIYNACNPNKKAGGKMQRTTIFAIYQTGQHGPQNGYRLCMVHQGYSIASKEKEEGSPEEEIDRLQNPIPQGHEEFVILGTPFKPNQNEEEQEE</sequence>
<dbReference type="Proteomes" id="UP001392437">
    <property type="component" value="Unassembled WGS sequence"/>
</dbReference>
<organism evidence="1 2">
    <name type="scientific">Apiospora kogelbergensis</name>
    <dbReference type="NCBI Taxonomy" id="1337665"/>
    <lineage>
        <taxon>Eukaryota</taxon>
        <taxon>Fungi</taxon>
        <taxon>Dikarya</taxon>
        <taxon>Ascomycota</taxon>
        <taxon>Pezizomycotina</taxon>
        <taxon>Sordariomycetes</taxon>
        <taxon>Xylariomycetidae</taxon>
        <taxon>Amphisphaeriales</taxon>
        <taxon>Apiosporaceae</taxon>
        <taxon>Apiospora</taxon>
    </lineage>
</organism>
<comment type="caution">
    <text evidence="1">The sequence shown here is derived from an EMBL/GenBank/DDBJ whole genome shotgun (WGS) entry which is preliminary data.</text>
</comment>
<dbReference type="AlphaFoldDB" id="A0AAW0QDM0"/>
<dbReference type="EMBL" id="JAQQWP010000010">
    <property type="protein sequence ID" value="KAK8096873.1"/>
    <property type="molecule type" value="Genomic_DNA"/>
</dbReference>
<accession>A0AAW0QDM0</accession>
<evidence type="ECO:0000313" key="2">
    <source>
        <dbReference type="Proteomes" id="UP001392437"/>
    </source>
</evidence>
<protein>
    <submittedName>
        <fullName evidence="1">Uncharacterized protein</fullName>
    </submittedName>
</protein>
<keyword evidence="2" id="KW-1185">Reference proteome</keyword>